<dbReference type="RefSeq" id="WP_243644834.1">
    <property type="nucleotide sequence ID" value="NZ_CP119676.1"/>
</dbReference>
<dbReference type="EMBL" id="SLZW01000010">
    <property type="protein sequence ID" value="TCS60586.1"/>
    <property type="molecule type" value="Genomic_DNA"/>
</dbReference>
<sequence>MIEPSRDDFETPEEMDRFLELKARAHGTNVNEDTLLATDYLNHFNEVVMVFEMLADMPELLEEAKQWQPKPYQEHFRDSTIADKELAIEAYDFVPAKYKVPFEKNIVQINRLLLTSIERLEHDINNGDMDLVRANASALSQTIQRLLDMASANIHGSETTMAQAEIDAIIGA</sequence>
<reference evidence="1 2" key="1">
    <citation type="submission" date="2019-03" db="EMBL/GenBank/DDBJ databases">
        <title>Genomic Encyclopedia of Type Strains, Phase IV (KMG-IV): sequencing the most valuable type-strain genomes for metagenomic binning, comparative biology and taxonomic classification.</title>
        <authorList>
            <person name="Goeker M."/>
        </authorList>
    </citation>
    <scope>NUCLEOTIDE SEQUENCE [LARGE SCALE GENOMIC DNA]</scope>
    <source>
        <strain evidence="1 2">DSM 101688</strain>
    </source>
</reference>
<dbReference type="Proteomes" id="UP000295304">
    <property type="component" value="Unassembled WGS sequence"/>
</dbReference>
<evidence type="ECO:0000313" key="1">
    <source>
        <dbReference type="EMBL" id="TCS60586.1"/>
    </source>
</evidence>
<protein>
    <submittedName>
        <fullName evidence="1">Uncharacterized protein</fullName>
    </submittedName>
</protein>
<keyword evidence="2" id="KW-1185">Reference proteome</keyword>
<gene>
    <name evidence="1" type="ORF">EDD55_11060</name>
</gene>
<accession>A0A4R3J6V7</accession>
<evidence type="ECO:0000313" key="2">
    <source>
        <dbReference type="Proteomes" id="UP000295304"/>
    </source>
</evidence>
<name>A0A4R3J6V7_9PROT</name>
<comment type="caution">
    <text evidence="1">The sequence shown here is derived from an EMBL/GenBank/DDBJ whole genome shotgun (WGS) entry which is preliminary data.</text>
</comment>
<proteinExistence type="predicted"/>
<dbReference type="AlphaFoldDB" id="A0A4R3J6V7"/>
<organism evidence="1 2">
    <name type="scientific">Varunaivibrio sulfuroxidans</name>
    <dbReference type="NCBI Taxonomy" id="1773489"/>
    <lineage>
        <taxon>Bacteria</taxon>
        <taxon>Pseudomonadati</taxon>
        <taxon>Pseudomonadota</taxon>
        <taxon>Alphaproteobacteria</taxon>
        <taxon>Rhodospirillales</taxon>
        <taxon>Magnetovibrionaceae</taxon>
        <taxon>Varunaivibrio</taxon>
    </lineage>
</organism>